<dbReference type="EMBL" id="NKUF01000005">
    <property type="protein sequence ID" value="PYD64025.1"/>
    <property type="molecule type" value="Genomic_DNA"/>
</dbReference>
<dbReference type="AlphaFoldDB" id="A0A318PY81"/>
<dbReference type="Proteomes" id="UP000248301">
    <property type="component" value="Unassembled WGS sequence"/>
</dbReference>
<evidence type="ECO:0000313" key="2">
    <source>
        <dbReference type="Proteomes" id="UP000248301"/>
    </source>
</evidence>
<comment type="caution">
    <text evidence="1">The sequence shown here is derived from an EMBL/GenBank/DDBJ whole genome shotgun (WGS) entry which is preliminary data.</text>
</comment>
<reference evidence="1 2" key="1">
    <citation type="submission" date="2017-07" db="EMBL/GenBank/DDBJ databases">
        <title>A draft genome sequence of Gluconacetobacter entanii LTH 4560.</title>
        <authorList>
            <person name="Skraban J."/>
            <person name="Cleenwerck I."/>
            <person name="Vandamme P."/>
            <person name="Trcek J."/>
        </authorList>
    </citation>
    <scope>NUCLEOTIDE SEQUENCE [LARGE SCALE GENOMIC DNA]</scope>
    <source>
        <strain evidence="1 2">LTH 4560</strain>
    </source>
</reference>
<name>A0A318PY81_9PROT</name>
<sequence length="64" mass="7243">MICYLKLYDYIGMDNVRPDDYIGMDNVRPGAPHPGLPPDGPRPEPLEFSIVSRAYQATSFRDTL</sequence>
<proteinExistence type="predicted"/>
<accession>A0A318PY81</accession>
<protein>
    <submittedName>
        <fullName evidence="1">Uncharacterized protein</fullName>
    </submittedName>
</protein>
<gene>
    <name evidence="1" type="ORF">CFR72_03665</name>
</gene>
<organism evidence="1 2">
    <name type="scientific">Gluconacetobacter entanii</name>
    <dbReference type="NCBI Taxonomy" id="108528"/>
    <lineage>
        <taxon>Bacteria</taxon>
        <taxon>Pseudomonadati</taxon>
        <taxon>Pseudomonadota</taxon>
        <taxon>Alphaproteobacteria</taxon>
        <taxon>Acetobacterales</taxon>
        <taxon>Acetobacteraceae</taxon>
        <taxon>Gluconacetobacter</taxon>
    </lineage>
</organism>
<evidence type="ECO:0000313" key="1">
    <source>
        <dbReference type="EMBL" id="PYD64025.1"/>
    </source>
</evidence>